<evidence type="ECO:0000256" key="1">
    <source>
        <dbReference type="ARBA" id="ARBA00004496"/>
    </source>
</evidence>
<dbReference type="SUPFAM" id="SSF54991">
    <property type="entry name" value="Anticodon-binding domain of PheRS"/>
    <property type="match status" value="1"/>
</dbReference>
<comment type="cofactor">
    <cofactor evidence="15">
        <name>Mg(2+)</name>
        <dbReference type="ChEBI" id="CHEBI:18420"/>
    </cofactor>
    <text evidence="15">Binds 2 magnesium ions per tetramer.</text>
</comment>
<evidence type="ECO:0000256" key="10">
    <source>
        <dbReference type="ARBA" id="ARBA00022842"/>
    </source>
</evidence>
<evidence type="ECO:0000256" key="9">
    <source>
        <dbReference type="ARBA" id="ARBA00022840"/>
    </source>
</evidence>
<dbReference type="Gene3D" id="3.30.56.10">
    <property type="match status" value="2"/>
</dbReference>
<dbReference type="GO" id="GO:0009328">
    <property type="term" value="C:phenylalanine-tRNA ligase complex"/>
    <property type="evidence" value="ECO:0007669"/>
    <property type="project" value="TreeGrafter"/>
</dbReference>
<keyword evidence="8 15" id="KW-0547">Nucleotide-binding</keyword>
<evidence type="ECO:0000256" key="5">
    <source>
        <dbReference type="ARBA" id="ARBA00022555"/>
    </source>
</evidence>
<dbReference type="NCBIfam" id="TIGR00472">
    <property type="entry name" value="pheT_bact"/>
    <property type="match status" value="1"/>
</dbReference>
<feature type="binding site" evidence="15">
    <location>
        <position position="477"/>
    </location>
    <ligand>
        <name>Mg(2+)</name>
        <dbReference type="ChEBI" id="CHEBI:18420"/>
        <note>shared with alpha subunit</note>
    </ligand>
</feature>
<keyword evidence="7 15" id="KW-0479">Metal-binding</keyword>
<comment type="catalytic activity">
    <reaction evidence="14 15">
        <text>tRNA(Phe) + L-phenylalanine + ATP = L-phenylalanyl-tRNA(Phe) + AMP + diphosphate + H(+)</text>
        <dbReference type="Rhea" id="RHEA:19413"/>
        <dbReference type="Rhea" id="RHEA-COMP:9668"/>
        <dbReference type="Rhea" id="RHEA-COMP:9699"/>
        <dbReference type="ChEBI" id="CHEBI:15378"/>
        <dbReference type="ChEBI" id="CHEBI:30616"/>
        <dbReference type="ChEBI" id="CHEBI:33019"/>
        <dbReference type="ChEBI" id="CHEBI:58095"/>
        <dbReference type="ChEBI" id="CHEBI:78442"/>
        <dbReference type="ChEBI" id="CHEBI:78531"/>
        <dbReference type="ChEBI" id="CHEBI:456215"/>
        <dbReference type="EC" id="6.1.1.20"/>
    </reaction>
</comment>
<dbReference type="InterPro" id="IPR020825">
    <property type="entry name" value="Phe-tRNA_synthase-like_B3/B4"/>
</dbReference>
<keyword evidence="6 15" id="KW-0436">Ligase</keyword>
<dbReference type="SUPFAM" id="SSF56037">
    <property type="entry name" value="PheT/TilS domain"/>
    <property type="match status" value="1"/>
</dbReference>
<dbReference type="InterPro" id="IPR033714">
    <property type="entry name" value="tRNA_bind_bactPheRS"/>
</dbReference>
<evidence type="ECO:0000256" key="7">
    <source>
        <dbReference type="ARBA" id="ARBA00022723"/>
    </source>
</evidence>
<proteinExistence type="inferred from homology"/>
<dbReference type="InterPro" id="IPR009061">
    <property type="entry name" value="DNA-bd_dom_put_sf"/>
</dbReference>
<keyword evidence="10 15" id="KW-0460">Magnesium</keyword>
<reference evidence="16" key="1">
    <citation type="journal article" date="2021" name="PeerJ">
        <title>Extensive microbial diversity within the chicken gut microbiome revealed by metagenomics and culture.</title>
        <authorList>
            <person name="Gilroy R."/>
            <person name="Ravi A."/>
            <person name="Getino M."/>
            <person name="Pursley I."/>
            <person name="Horton D.L."/>
            <person name="Alikhan N.F."/>
            <person name="Baker D."/>
            <person name="Gharbi K."/>
            <person name="Hall N."/>
            <person name="Watson M."/>
            <person name="Adriaenssens E.M."/>
            <person name="Foster-Nyarko E."/>
            <person name="Jarju S."/>
            <person name="Secka A."/>
            <person name="Antonio M."/>
            <person name="Oren A."/>
            <person name="Chaudhuri R.R."/>
            <person name="La Ragione R."/>
            <person name="Hildebrand F."/>
            <person name="Pallen M.J."/>
        </authorList>
    </citation>
    <scope>NUCLEOTIDE SEQUENCE</scope>
    <source>
        <strain evidence="16">4100</strain>
    </source>
</reference>
<dbReference type="SMART" id="SM00873">
    <property type="entry name" value="B3_4"/>
    <property type="match status" value="1"/>
</dbReference>
<dbReference type="InterPro" id="IPR002547">
    <property type="entry name" value="tRNA-bd_dom"/>
</dbReference>
<dbReference type="PROSITE" id="PS51483">
    <property type="entry name" value="B5"/>
    <property type="match status" value="1"/>
</dbReference>
<dbReference type="Pfam" id="PF03484">
    <property type="entry name" value="B5"/>
    <property type="match status" value="1"/>
</dbReference>
<evidence type="ECO:0000256" key="13">
    <source>
        <dbReference type="ARBA" id="ARBA00023146"/>
    </source>
</evidence>
<keyword evidence="4 15" id="KW-0963">Cytoplasm</keyword>
<keyword evidence="13 15" id="KW-0030">Aminoacyl-tRNA synthetase</keyword>
<evidence type="ECO:0000256" key="6">
    <source>
        <dbReference type="ARBA" id="ARBA00022598"/>
    </source>
</evidence>
<feature type="binding site" evidence="15">
    <location>
        <position position="474"/>
    </location>
    <ligand>
        <name>Mg(2+)</name>
        <dbReference type="ChEBI" id="CHEBI:18420"/>
        <note>shared with alpha subunit</note>
    </ligand>
</feature>
<evidence type="ECO:0000256" key="11">
    <source>
        <dbReference type="ARBA" id="ARBA00022884"/>
    </source>
</evidence>
<comment type="caution">
    <text evidence="16">The sequence shown here is derived from an EMBL/GenBank/DDBJ whole genome shotgun (WGS) entry which is preliminary data.</text>
</comment>
<dbReference type="HAMAP" id="MF_00283">
    <property type="entry name" value="Phe_tRNA_synth_beta1"/>
    <property type="match status" value="1"/>
</dbReference>
<dbReference type="InterPro" id="IPR045060">
    <property type="entry name" value="Phe-tRNA-ligase_IIc_bsu"/>
</dbReference>
<dbReference type="GO" id="GO:0005524">
    <property type="term" value="F:ATP binding"/>
    <property type="evidence" value="ECO:0007669"/>
    <property type="project" value="UniProtKB-UniRule"/>
</dbReference>
<keyword evidence="11" id="KW-0694">RNA-binding</keyword>
<keyword evidence="12 15" id="KW-0648">Protein biosynthesis</keyword>
<dbReference type="EMBL" id="DYXT01000020">
    <property type="protein sequence ID" value="HJE38782.1"/>
    <property type="molecule type" value="Genomic_DNA"/>
</dbReference>
<dbReference type="PANTHER" id="PTHR10947">
    <property type="entry name" value="PHENYLALANYL-TRNA SYNTHETASE BETA CHAIN AND LEUCINE-RICH REPEAT-CONTAINING PROTEIN 47"/>
    <property type="match status" value="1"/>
</dbReference>
<dbReference type="Pfam" id="PF01588">
    <property type="entry name" value="tRNA_bind"/>
    <property type="match status" value="1"/>
</dbReference>
<dbReference type="PANTHER" id="PTHR10947:SF0">
    <property type="entry name" value="PHENYLALANINE--TRNA LIGASE BETA SUBUNIT"/>
    <property type="match status" value="1"/>
</dbReference>
<comment type="subcellular location">
    <subcellularLocation>
        <location evidence="1 15">Cytoplasm</location>
    </subcellularLocation>
</comment>
<feature type="binding site" evidence="15">
    <location>
        <position position="478"/>
    </location>
    <ligand>
        <name>Mg(2+)</name>
        <dbReference type="ChEBI" id="CHEBI:18420"/>
        <note>shared with alpha subunit</note>
    </ligand>
</feature>
<dbReference type="InterPro" id="IPR045864">
    <property type="entry name" value="aa-tRNA-synth_II/BPL/LPL"/>
</dbReference>
<evidence type="ECO:0000313" key="17">
    <source>
        <dbReference type="Proteomes" id="UP000711407"/>
    </source>
</evidence>
<dbReference type="GO" id="GO:0004826">
    <property type="term" value="F:phenylalanine-tRNA ligase activity"/>
    <property type="evidence" value="ECO:0007669"/>
    <property type="project" value="UniProtKB-UniRule"/>
</dbReference>
<evidence type="ECO:0000256" key="4">
    <source>
        <dbReference type="ARBA" id="ARBA00022490"/>
    </source>
</evidence>
<dbReference type="Pfam" id="PF03147">
    <property type="entry name" value="FDX-ACB"/>
    <property type="match status" value="1"/>
</dbReference>
<dbReference type="InterPro" id="IPR041616">
    <property type="entry name" value="PheRS_beta_core"/>
</dbReference>
<dbReference type="InterPro" id="IPR005147">
    <property type="entry name" value="tRNA_synthase_B5-dom"/>
</dbReference>
<dbReference type="SUPFAM" id="SSF55681">
    <property type="entry name" value="Class II aaRS and biotin synthetases"/>
    <property type="match status" value="1"/>
</dbReference>
<comment type="subunit">
    <text evidence="3 15">Tetramer of two alpha and two beta subunits.</text>
</comment>
<evidence type="ECO:0000256" key="3">
    <source>
        <dbReference type="ARBA" id="ARBA00011209"/>
    </source>
</evidence>
<evidence type="ECO:0000256" key="2">
    <source>
        <dbReference type="ARBA" id="ARBA00008653"/>
    </source>
</evidence>
<dbReference type="GO" id="GO:0000287">
    <property type="term" value="F:magnesium ion binding"/>
    <property type="evidence" value="ECO:0007669"/>
    <property type="project" value="UniProtKB-UniRule"/>
</dbReference>
<evidence type="ECO:0000256" key="12">
    <source>
        <dbReference type="ARBA" id="ARBA00022917"/>
    </source>
</evidence>
<gene>
    <name evidence="15 16" type="primary">pheT</name>
    <name evidence="16" type="ORF">K8V47_03330</name>
</gene>
<name>A0A4Q0U7H1_9BACT</name>
<dbReference type="CDD" id="cd02796">
    <property type="entry name" value="tRNA_bind_bactPheRS"/>
    <property type="match status" value="1"/>
</dbReference>
<protein>
    <recommendedName>
        <fullName evidence="15">Phenylalanine--tRNA ligase beta subunit</fullName>
        <ecNumber evidence="15">6.1.1.20</ecNumber>
    </recommendedName>
    <alternativeName>
        <fullName evidence="15">Phenylalanyl-tRNA synthetase beta subunit</fullName>
        <shortName evidence="15">PheRS</shortName>
    </alternativeName>
</protein>
<evidence type="ECO:0000256" key="14">
    <source>
        <dbReference type="ARBA" id="ARBA00049255"/>
    </source>
</evidence>
<keyword evidence="5" id="KW-0820">tRNA-binding</keyword>
<dbReference type="Gene3D" id="3.30.70.380">
    <property type="entry name" value="Ferrodoxin-fold anticodon-binding domain"/>
    <property type="match status" value="1"/>
</dbReference>
<dbReference type="PROSITE" id="PS51447">
    <property type="entry name" value="FDX_ACB"/>
    <property type="match status" value="1"/>
</dbReference>
<dbReference type="PROSITE" id="PS50886">
    <property type="entry name" value="TRBD"/>
    <property type="match status" value="1"/>
</dbReference>
<keyword evidence="9 15" id="KW-0067">ATP-binding</keyword>
<accession>A0A4Q0U7H1</accession>
<dbReference type="Gene3D" id="3.50.40.10">
    <property type="entry name" value="Phenylalanyl-trna Synthetase, Chain B, domain 3"/>
    <property type="match status" value="1"/>
</dbReference>
<dbReference type="Gene3D" id="2.40.50.140">
    <property type="entry name" value="Nucleic acid-binding proteins"/>
    <property type="match status" value="1"/>
</dbReference>
<evidence type="ECO:0000256" key="8">
    <source>
        <dbReference type="ARBA" id="ARBA00022741"/>
    </source>
</evidence>
<evidence type="ECO:0000256" key="15">
    <source>
        <dbReference type="HAMAP-Rule" id="MF_00283"/>
    </source>
</evidence>
<dbReference type="InterPro" id="IPR036690">
    <property type="entry name" value="Fdx_antiC-bd_sf"/>
</dbReference>
<dbReference type="FunFam" id="3.30.70.380:FF:000001">
    <property type="entry name" value="Phenylalanine--tRNA ligase beta subunit"/>
    <property type="match status" value="1"/>
</dbReference>
<dbReference type="GO" id="GO:0000049">
    <property type="term" value="F:tRNA binding"/>
    <property type="evidence" value="ECO:0007669"/>
    <property type="project" value="UniProtKB-UniRule"/>
</dbReference>
<organism evidence="16 17">
    <name type="scientific">Candidatus Amulumruptor caecigallinarius</name>
    <dbReference type="NCBI Taxonomy" id="2109911"/>
    <lineage>
        <taxon>Bacteria</taxon>
        <taxon>Pseudomonadati</taxon>
        <taxon>Bacteroidota</taxon>
        <taxon>Bacteroidia</taxon>
        <taxon>Bacteroidales</taxon>
        <taxon>Muribaculaceae</taxon>
        <taxon>Candidatus Amulumruptor</taxon>
    </lineage>
</organism>
<dbReference type="SUPFAM" id="SSF50249">
    <property type="entry name" value="Nucleic acid-binding proteins"/>
    <property type="match status" value="1"/>
</dbReference>
<dbReference type="EC" id="6.1.1.20" evidence="15"/>
<dbReference type="InterPro" id="IPR004532">
    <property type="entry name" value="Phe-tRNA-ligase_IIc_bsu_bact"/>
</dbReference>
<dbReference type="Proteomes" id="UP000711407">
    <property type="component" value="Unassembled WGS sequence"/>
</dbReference>
<dbReference type="FunFam" id="2.40.50.140:FF:000045">
    <property type="entry name" value="Phenylalanine--tRNA ligase beta subunit"/>
    <property type="match status" value="1"/>
</dbReference>
<dbReference type="InterPro" id="IPR005146">
    <property type="entry name" value="B3/B4_tRNA-bd"/>
</dbReference>
<reference evidence="16" key="2">
    <citation type="submission" date="2021-09" db="EMBL/GenBank/DDBJ databases">
        <authorList>
            <person name="Gilroy R."/>
        </authorList>
    </citation>
    <scope>NUCLEOTIDE SEQUENCE</scope>
    <source>
        <strain evidence="16">4100</strain>
    </source>
</reference>
<dbReference type="AlphaFoldDB" id="A0A4Q0U7H1"/>
<sequence length="822" mass="90144">MNISLNWLRQYIDIDLDAEKIAEVLTSIGLETGGIEEVESIRGGLKGIVIGKVLTCVEHPDSDHLHITTVDLGDGQPTQIVCGAPNVAAGQTVVVATVGTTLYDGDKEFKIKKSKIRGVESFGMICAEDEIGVGKSHDGIIVITDDVKPGTPAADYYNLTSDYVIEVDLTPNRIDAASHFGVARDLAAWDACHRDGAALKRPAVDGFHVDDPDGDAIRVKVEDAEACIRYSGVTIRNVAVKESPDWLKQRLTAIGQRPINNIVDVTNYILHGFGQPLHSFDADRIAGGEIIVKTAREGETFVTLDGVERKLDSRDLMICDAERSMCIAGVFGGLDSGVTEASRNVFIESACFHPTYVRKTARRQGLNTDASFRFERGVDPNGTMYNLLLAAILIKEVAGGEIVGEPVDIYPREVERAKVHLEYGYLDRLVGAHIDPAKVDAIAASLEMEIAGRSEDAVDLLIPTYRVDVTRPCDVVEDILRIYGYNNVLPGDEVHSCLQYMTPTDKHARLTAEIVAMLAARGFNEIMCNSLTSERYYADNEAFPMSHCVKLLNPLSSDLGVMRQTLLYGGLESIARNVNRREESLMLVESGNVYFLNPEAESTAERPLAPYSQKAKLGMWITGNVSPGNWVRPAAEATFYDLKAYVEDVMDLLGISMRELKWEVSKHPLMAACMTVGSRNGKHLATLGIVARAQLNMMDIKQPVCYAELDWEALTAMAMKRNVTATNIAKTHPVKRDLALLVDKAVTMDQIAAVVRDSEKRLLQDVSLFDVYEGKNLPEGKKSYAISLTLQDAENTLQDKQIEAVMGKVTANLGKRLGAVLR</sequence>
<dbReference type="SUPFAM" id="SSF46955">
    <property type="entry name" value="Putative DNA-binding domain"/>
    <property type="match status" value="1"/>
</dbReference>
<dbReference type="InterPro" id="IPR012340">
    <property type="entry name" value="NA-bd_OB-fold"/>
</dbReference>
<feature type="binding site" evidence="15">
    <location>
        <position position="468"/>
    </location>
    <ligand>
        <name>Mg(2+)</name>
        <dbReference type="ChEBI" id="CHEBI:18420"/>
        <note>shared with alpha subunit</note>
    </ligand>
</feature>
<dbReference type="SMART" id="SM00896">
    <property type="entry name" value="FDX-ACB"/>
    <property type="match status" value="1"/>
</dbReference>
<dbReference type="Pfam" id="PF17759">
    <property type="entry name" value="tRNA_synthFbeta"/>
    <property type="match status" value="1"/>
</dbReference>
<evidence type="ECO:0000313" key="16">
    <source>
        <dbReference type="EMBL" id="HJE38782.1"/>
    </source>
</evidence>
<dbReference type="CDD" id="cd00769">
    <property type="entry name" value="PheRS_beta_core"/>
    <property type="match status" value="1"/>
</dbReference>
<dbReference type="GO" id="GO:0006432">
    <property type="term" value="P:phenylalanyl-tRNA aminoacylation"/>
    <property type="evidence" value="ECO:0007669"/>
    <property type="project" value="UniProtKB-UniRule"/>
</dbReference>
<comment type="similarity">
    <text evidence="2 15">Belongs to the phenylalanyl-tRNA synthetase beta subunit family. Type 1 subfamily.</text>
</comment>
<dbReference type="Gene3D" id="3.30.930.10">
    <property type="entry name" value="Bira Bifunctional Protein, Domain 2"/>
    <property type="match status" value="1"/>
</dbReference>
<dbReference type="FunFam" id="3.50.40.10:FF:000001">
    <property type="entry name" value="Phenylalanine--tRNA ligase beta subunit"/>
    <property type="match status" value="1"/>
</dbReference>
<dbReference type="Pfam" id="PF03483">
    <property type="entry name" value="B3_4"/>
    <property type="match status" value="1"/>
</dbReference>
<dbReference type="SMART" id="SM00874">
    <property type="entry name" value="B5"/>
    <property type="match status" value="1"/>
</dbReference>
<dbReference type="InterPro" id="IPR005121">
    <property type="entry name" value="Fdx_antiC-bd"/>
</dbReference>
<dbReference type="NCBIfam" id="NF045760">
    <property type="entry name" value="YtpR"/>
    <property type="match status" value="1"/>
</dbReference>